<proteinExistence type="predicted"/>
<evidence type="ECO:0000313" key="1">
    <source>
        <dbReference type="Proteomes" id="UP000887580"/>
    </source>
</evidence>
<evidence type="ECO:0000313" key="2">
    <source>
        <dbReference type="WBParaSite" id="PS1159_v2.g20583.t1"/>
    </source>
</evidence>
<dbReference type="WBParaSite" id="PS1159_v2.g20583.t1">
    <property type="protein sequence ID" value="PS1159_v2.g20583.t1"/>
    <property type="gene ID" value="PS1159_v2.g20583"/>
</dbReference>
<dbReference type="Proteomes" id="UP000887580">
    <property type="component" value="Unplaced"/>
</dbReference>
<protein>
    <submittedName>
        <fullName evidence="2">Uncharacterized protein</fullName>
    </submittedName>
</protein>
<organism evidence="1 2">
    <name type="scientific">Panagrolaimus sp. PS1159</name>
    <dbReference type="NCBI Taxonomy" id="55785"/>
    <lineage>
        <taxon>Eukaryota</taxon>
        <taxon>Metazoa</taxon>
        <taxon>Ecdysozoa</taxon>
        <taxon>Nematoda</taxon>
        <taxon>Chromadorea</taxon>
        <taxon>Rhabditida</taxon>
        <taxon>Tylenchina</taxon>
        <taxon>Panagrolaimomorpha</taxon>
        <taxon>Panagrolaimoidea</taxon>
        <taxon>Panagrolaimidae</taxon>
        <taxon>Panagrolaimus</taxon>
    </lineage>
</organism>
<sequence>MPRSRRTARQALNNEEGNAEEQQQRPLPEKRKKSFDSYNYCTLLGVDDVPENVPTNWCKCHECPTREIPSKDAICCSMIRESDTELAENWFNFIGEFKGCYATHPKIQNLIKNKEELDYFMIIDGVRKNQIAEEGGRDPIRGYYFKDRQAGYRFACYRKVAILVHRRFGAENYITTPACIVEAIRKLYPSNQSVVRNVEV</sequence>
<accession>A0AC35FT88</accession>
<reference evidence="2" key="1">
    <citation type="submission" date="2022-11" db="UniProtKB">
        <authorList>
            <consortium name="WormBaseParasite"/>
        </authorList>
    </citation>
    <scope>IDENTIFICATION</scope>
</reference>
<name>A0AC35FT88_9BILA</name>